<reference evidence="2 3" key="1">
    <citation type="submission" date="2016-10" db="EMBL/GenBank/DDBJ databases">
        <authorList>
            <person name="de Groot N.N."/>
        </authorList>
    </citation>
    <scope>NUCLEOTIDE SEQUENCE [LARGE SCALE GENOMIC DNA]</scope>
    <source>
        <strain evidence="2 3">DSM 21632</strain>
    </source>
</reference>
<evidence type="ECO:0000259" key="1">
    <source>
        <dbReference type="Pfam" id="PF07978"/>
    </source>
</evidence>
<dbReference type="RefSeq" id="WP_175487594.1">
    <property type="nucleotide sequence ID" value="NZ_FNDK01000046.1"/>
</dbReference>
<accession>A0A1G8KE15</accession>
<gene>
    <name evidence="2" type="ORF">SAMN05192534_1467</name>
</gene>
<dbReference type="Gene3D" id="3.30.70.100">
    <property type="match status" value="1"/>
</dbReference>
<dbReference type="SUPFAM" id="SSF54909">
    <property type="entry name" value="Dimeric alpha+beta barrel"/>
    <property type="match status" value="1"/>
</dbReference>
<dbReference type="EMBL" id="FNDK01000046">
    <property type="protein sequence ID" value="SDI41664.1"/>
    <property type="molecule type" value="Genomic_DNA"/>
</dbReference>
<organism evidence="2 3">
    <name type="scientific">Alteribacillus persepolensis</name>
    <dbReference type="NCBI Taxonomy" id="568899"/>
    <lineage>
        <taxon>Bacteria</taxon>
        <taxon>Bacillati</taxon>
        <taxon>Bacillota</taxon>
        <taxon>Bacilli</taxon>
        <taxon>Bacillales</taxon>
        <taxon>Bacillaceae</taxon>
        <taxon>Alteribacillus</taxon>
    </lineage>
</organism>
<dbReference type="STRING" id="568899.SAMN05192534_1467"/>
<keyword evidence="3" id="KW-1185">Reference proteome</keyword>
<feature type="domain" description="NIPSNAP" evidence="1">
    <location>
        <begin position="4"/>
        <end position="105"/>
    </location>
</feature>
<evidence type="ECO:0000313" key="2">
    <source>
        <dbReference type="EMBL" id="SDI41664.1"/>
    </source>
</evidence>
<dbReference type="Pfam" id="PF07978">
    <property type="entry name" value="NIPSNAP"/>
    <property type="match status" value="1"/>
</dbReference>
<sequence>MIHELREYYVAPGKVAALHNQLEKLAMPLFKKHEIKVIGFWNTMIGENSNLIYICEFKDLSHYEKAWKSFINDPEWINGKTEYEKEGPLTVRIVSSVITPTSYSPLQ</sequence>
<dbReference type="InterPro" id="IPR012577">
    <property type="entry name" value="NIPSNAP"/>
</dbReference>
<dbReference type="Proteomes" id="UP000199163">
    <property type="component" value="Unassembled WGS sequence"/>
</dbReference>
<protein>
    <submittedName>
        <fullName evidence="2">NIPSNAP protein</fullName>
    </submittedName>
</protein>
<dbReference type="InterPro" id="IPR011008">
    <property type="entry name" value="Dimeric_a/b-barrel"/>
</dbReference>
<dbReference type="AlphaFoldDB" id="A0A1G8KE15"/>
<proteinExistence type="predicted"/>
<evidence type="ECO:0000313" key="3">
    <source>
        <dbReference type="Proteomes" id="UP000199163"/>
    </source>
</evidence>
<name>A0A1G8KE15_9BACI</name>